<dbReference type="AlphaFoldDB" id="A0A4R6IM19"/>
<evidence type="ECO:0000256" key="1">
    <source>
        <dbReference type="SAM" id="Phobius"/>
    </source>
</evidence>
<feature type="transmembrane region" description="Helical" evidence="1">
    <location>
        <begin position="20"/>
        <end position="38"/>
    </location>
</feature>
<protein>
    <submittedName>
        <fullName evidence="2">Uncharacterized protein</fullName>
    </submittedName>
</protein>
<gene>
    <name evidence="2" type="ORF">CLV32_2169</name>
</gene>
<dbReference type="RefSeq" id="WP_166641929.1">
    <property type="nucleotide sequence ID" value="NZ_SNWM01000002.1"/>
</dbReference>
<evidence type="ECO:0000313" key="2">
    <source>
        <dbReference type="EMBL" id="TDO23182.1"/>
    </source>
</evidence>
<proteinExistence type="predicted"/>
<name>A0A4R6IM19_9SPHI</name>
<evidence type="ECO:0000313" key="3">
    <source>
        <dbReference type="Proteomes" id="UP000295499"/>
    </source>
</evidence>
<sequence>MVKRHRPQKGKPKLAAYVKLSLILLSLVGVVFILAELVNKGSLVIKW</sequence>
<keyword evidence="1" id="KW-1133">Transmembrane helix</keyword>
<keyword evidence="1" id="KW-0812">Transmembrane</keyword>
<keyword evidence="1" id="KW-0472">Membrane</keyword>
<reference evidence="2 3" key="1">
    <citation type="submission" date="2019-03" db="EMBL/GenBank/DDBJ databases">
        <title>Genomic Encyclopedia of Archaeal and Bacterial Type Strains, Phase II (KMG-II): from individual species to whole genera.</title>
        <authorList>
            <person name="Goeker M."/>
        </authorList>
    </citation>
    <scope>NUCLEOTIDE SEQUENCE [LARGE SCALE GENOMIC DNA]</scope>
    <source>
        <strain evidence="2 3">DSM 19034</strain>
    </source>
</reference>
<dbReference type="Proteomes" id="UP000295499">
    <property type="component" value="Unassembled WGS sequence"/>
</dbReference>
<keyword evidence="3" id="KW-1185">Reference proteome</keyword>
<organism evidence="2 3">
    <name type="scientific">Pedobacter duraquae</name>
    <dbReference type="NCBI Taxonomy" id="425511"/>
    <lineage>
        <taxon>Bacteria</taxon>
        <taxon>Pseudomonadati</taxon>
        <taxon>Bacteroidota</taxon>
        <taxon>Sphingobacteriia</taxon>
        <taxon>Sphingobacteriales</taxon>
        <taxon>Sphingobacteriaceae</taxon>
        <taxon>Pedobacter</taxon>
    </lineage>
</organism>
<dbReference type="EMBL" id="SNWM01000002">
    <property type="protein sequence ID" value="TDO23182.1"/>
    <property type="molecule type" value="Genomic_DNA"/>
</dbReference>
<accession>A0A4R6IM19</accession>
<comment type="caution">
    <text evidence="2">The sequence shown here is derived from an EMBL/GenBank/DDBJ whole genome shotgun (WGS) entry which is preliminary data.</text>
</comment>